<dbReference type="RefSeq" id="WP_214786475.1">
    <property type="nucleotide sequence ID" value="NZ_JBHSGY010000001.1"/>
</dbReference>
<evidence type="ECO:0000313" key="2">
    <source>
        <dbReference type="Proteomes" id="UP001596439"/>
    </source>
</evidence>
<organism evidence="1 2">
    <name type="scientific">Exiguobacterium aestuarii</name>
    <dbReference type="NCBI Taxonomy" id="273527"/>
    <lineage>
        <taxon>Bacteria</taxon>
        <taxon>Bacillati</taxon>
        <taxon>Bacillota</taxon>
        <taxon>Bacilli</taxon>
        <taxon>Bacillales</taxon>
        <taxon>Bacillales Family XII. Incertae Sedis</taxon>
        <taxon>Exiguobacterium</taxon>
    </lineage>
</organism>
<protein>
    <submittedName>
        <fullName evidence="1">Uncharacterized protein</fullName>
    </submittedName>
</protein>
<dbReference type="Proteomes" id="UP001596439">
    <property type="component" value="Unassembled WGS sequence"/>
</dbReference>
<comment type="caution">
    <text evidence="1">The sequence shown here is derived from an EMBL/GenBank/DDBJ whole genome shotgun (WGS) entry which is preliminary data.</text>
</comment>
<keyword evidence="2" id="KW-1185">Reference proteome</keyword>
<gene>
    <name evidence="1" type="ORF">ACFQO8_01970</name>
</gene>
<accession>A0ABW2PP12</accession>
<evidence type="ECO:0000313" key="1">
    <source>
        <dbReference type="EMBL" id="MFC7388891.1"/>
    </source>
</evidence>
<reference evidence="2" key="1">
    <citation type="journal article" date="2019" name="Int. J. Syst. Evol. Microbiol.">
        <title>The Global Catalogue of Microorganisms (GCM) 10K type strain sequencing project: providing services to taxonomists for standard genome sequencing and annotation.</title>
        <authorList>
            <consortium name="The Broad Institute Genomics Platform"/>
            <consortium name="The Broad Institute Genome Sequencing Center for Infectious Disease"/>
            <person name="Wu L."/>
            <person name="Ma J."/>
        </authorList>
    </citation>
    <scope>NUCLEOTIDE SEQUENCE [LARGE SCALE GENOMIC DNA]</scope>
    <source>
        <strain evidence="2">CCUG 55590</strain>
    </source>
</reference>
<proteinExistence type="predicted"/>
<name>A0ABW2PP12_9BACL</name>
<dbReference type="EMBL" id="JBHTCE010000001">
    <property type="protein sequence ID" value="MFC7388891.1"/>
    <property type="molecule type" value="Genomic_DNA"/>
</dbReference>
<sequence length="148" mass="17227">MQKETPLKDQFHAIFGRYGATRLFARHDVAFDEMEAFTGDETSMIITRSRRDGIFRLYDDETRDIRLFRASTLSHDVSFDDMDGLFELLLWRLKEQDALPFGADLYVVGPYIDGPKLDLELIAYTLTRLGDRPMPDHLIRELCHRIVA</sequence>